<feature type="signal peptide" evidence="1">
    <location>
        <begin position="1"/>
        <end position="24"/>
    </location>
</feature>
<proteinExistence type="predicted"/>
<comment type="caution">
    <text evidence="3">The sequence shown here is derived from an EMBL/GenBank/DDBJ whole genome shotgun (WGS) entry which is preliminary data.</text>
</comment>
<dbReference type="AlphaFoldDB" id="A0A5C5Z724"/>
<gene>
    <name evidence="3" type="ORF">CA13_46720</name>
</gene>
<name>A0A5C5Z724_9BACT</name>
<accession>A0A5C5Z724</accession>
<reference evidence="3 4" key="1">
    <citation type="submission" date="2019-02" db="EMBL/GenBank/DDBJ databases">
        <title>Deep-cultivation of Planctomycetes and their phenomic and genomic characterization uncovers novel biology.</title>
        <authorList>
            <person name="Wiegand S."/>
            <person name="Jogler M."/>
            <person name="Boedeker C."/>
            <person name="Pinto D."/>
            <person name="Vollmers J."/>
            <person name="Rivas-Marin E."/>
            <person name="Kohn T."/>
            <person name="Peeters S.H."/>
            <person name="Heuer A."/>
            <person name="Rast P."/>
            <person name="Oberbeckmann S."/>
            <person name="Bunk B."/>
            <person name="Jeske O."/>
            <person name="Meyerdierks A."/>
            <person name="Storesund J.E."/>
            <person name="Kallscheuer N."/>
            <person name="Luecker S."/>
            <person name="Lage O.M."/>
            <person name="Pohl T."/>
            <person name="Merkel B.J."/>
            <person name="Hornburger P."/>
            <person name="Mueller R.-W."/>
            <person name="Bruemmer F."/>
            <person name="Labrenz M."/>
            <person name="Spormann A.M."/>
            <person name="Op Den Camp H."/>
            <person name="Overmann J."/>
            <person name="Amann R."/>
            <person name="Jetten M.S.M."/>
            <person name="Mascher T."/>
            <person name="Medema M.H."/>
            <person name="Devos D.P."/>
            <person name="Kaster A.-K."/>
            <person name="Ovreas L."/>
            <person name="Rohde M."/>
            <person name="Galperin M.Y."/>
            <person name="Jogler C."/>
        </authorList>
    </citation>
    <scope>NUCLEOTIDE SEQUENCE [LARGE SCALE GENOMIC DNA]</scope>
    <source>
        <strain evidence="3 4">CA13</strain>
    </source>
</reference>
<evidence type="ECO:0000313" key="4">
    <source>
        <dbReference type="Proteomes" id="UP000315010"/>
    </source>
</evidence>
<keyword evidence="1" id="KW-0732">Signal</keyword>
<dbReference type="Proteomes" id="UP000315010">
    <property type="component" value="Unassembled WGS sequence"/>
</dbReference>
<dbReference type="EMBL" id="SJPJ01000001">
    <property type="protein sequence ID" value="TWT83209.1"/>
    <property type="molecule type" value="Genomic_DNA"/>
</dbReference>
<feature type="chain" id="PRO_5022950178" description="DUF4832 domain-containing protein" evidence="1">
    <location>
        <begin position="25"/>
        <end position="466"/>
    </location>
</feature>
<dbReference type="OrthoDB" id="9761426at2"/>
<evidence type="ECO:0000313" key="3">
    <source>
        <dbReference type="EMBL" id="TWT83209.1"/>
    </source>
</evidence>
<feature type="domain" description="DUF4832" evidence="2">
    <location>
        <begin position="273"/>
        <end position="437"/>
    </location>
</feature>
<sequence length="466" mass="52974" precursor="true">MRFMIAAATVLCLGISSLWPTCQAEEGFAPLAYRPAPADNPLKGLVPYSRPAAGRFPHSMEFKYFPLSEFMIGENEFRWGTLESLLEEVSGRGKHAIVRVYLEYPGHENVIPKFLIDGGLKVERYLNTNTQPFPPKKIETPDYSDANLRKALGNFIAAFGKKYDGDPRLAYVTAGLLGTWGEWHTHPRYELWANKEVQTEVMQAYAIAFKKTPILLRYPMGENDERYAPTKSYPFGYHDDSFAYSTRVTEQTKHDYYFMAQLTRAKLTNVWKQHPIGGEIRPEVWGCVFDTPSCVPQDQSFELCVDETHATWLMDTGMFRKKASQDRYENAVKQVQRMGYEFHIESAKIDATKRAKTLVAIRIRNRGVAPFYRDDWQVNIGLIEKPGGKLVKHWSTTWKLTGILPSAEEPAFRNATIDLRNVPPGHYAVAISVPSNFNGGISLRFANQSQGIDRKPWATIGSLRID</sequence>
<organism evidence="3 4">
    <name type="scientific">Novipirellula herctigrandis</name>
    <dbReference type="NCBI Taxonomy" id="2527986"/>
    <lineage>
        <taxon>Bacteria</taxon>
        <taxon>Pseudomonadati</taxon>
        <taxon>Planctomycetota</taxon>
        <taxon>Planctomycetia</taxon>
        <taxon>Pirellulales</taxon>
        <taxon>Pirellulaceae</taxon>
        <taxon>Novipirellula</taxon>
    </lineage>
</organism>
<dbReference type="RefSeq" id="WP_146400214.1">
    <property type="nucleotide sequence ID" value="NZ_SJPJ01000001.1"/>
</dbReference>
<dbReference type="Gene3D" id="3.20.20.80">
    <property type="entry name" value="Glycosidases"/>
    <property type="match status" value="1"/>
</dbReference>
<evidence type="ECO:0000259" key="2">
    <source>
        <dbReference type="Pfam" id="PF16116"/>
    </source>
</evidence>
<evidence type="ECO:0000256" key="1">
    <source>
        <dbReference type="SAM" id="SignalP"/>
    </source>
</evidence>
<dbReference type="InterPro" id="IPR032267">
    <property type="entry name" value="DUF4832"/>
</dbReference>
<dbReference type="Pfam" id="PF16116">
    <property type="entry name" value="DUF4832"/>
    <property type="match status" value="1"/>
</dbReference>
<protein>
    <recommendedName>
        <fullName evidence="2">DUF4832 domain-containing protein</fullName>
    </recommendedName>
</protein>
<keyword evidence="4" id="KW-1185">Reference proteome</keyword>